<dbReference type="EMBL" id="FQYX01000003">
    <property type="protein sequence ID" value="SHI53340.1"/>
    <property type="molecule type" value="Genomic_DNA"/>
</dbReference>
<proteinExistence type="predicted"/>
<evidence type="ECO:0000313" key="2">
    <source>
        <dbReference type="EMBL" id="SHI53340.1"/>
    </source>
</evidence>
<gene>
    <name evidence="2" type="ORF">SAMN04487911_1039</name>
</gene>
<reference evidence="2 3" key="1">
    <citation type="submission" date="2016-11" db="EMBL/GenBank/DDBJ databases">
        <authorList>
            <person name="Jaros S."/>
            <person name="Januszkiewicz K."/>
            <person name="Wedrychowicz H."/>
        </authorList>
    </citation>
    <scope>NUCLEOTIDE SEQUENCE [LARGE SCALE GENOMIC DNA]</scope>
    <source>
        <strain evidence="2 3">CGMCC 1.8863</strain>
    </source>
</reference>
<protein>
    <submittedName>
        <fullName evidence="2">Uncharacterized protein</fullName>
    </submittedName>
</protein>
<dbReference type="AlphaFoldDB" id="A0A1M6BX86"/>
<sequence>MFELKNLLKLYVTGEESKQKRVDGTKSGVSNSGFIVGGVYK</sequence>
<dbReference type="Proteomes" id="UP000184231">
    <property type="component" value="Unassembled WGS sequence"/>
</dbReference>
<name>A0A1M6BX86_9FLAO</name>
<feature type="region of interest" description="Disordered" evidence="1">
    <location>
        <begin position="22"/>
        <end position="41"/>
    </location>
</feature>
<keyword evidence="3" id="KW-1185">Reference proteome</keyword>
<evidence type="ECO:0000256" key="1">
    <source>
        <dbReference type="SAM" id="MobiDB-lite"/>
    </source>
</evidence>
<accession>A0A1M6BX86</accession>
<organism evidence="2 3">
    <name type="scientific">Arenibacter nanhaiticus</name>
    <dbReference type="NCBI Taxonomy" id="558155"/>
    <lineage>
        <taxon>Bacteria</taxon>
        <taxon>Pseudomonadati</taxon>
        <taxon>Bacteroidota</taxon>
        <taxon>Flavobacteriia</taxon>
        <taxon>Flavobacteriales</taxon>
        <taxon>Flavobacteriaceae</taxon>
        <taxon>Arenibacter</taxon>
    </lineage>
</organism>
<evidence type="ECO:0000313" key="3">
    <source>
        <dbReference type="Proteomes" id="UP000184231"/>
    </source>
</evidence>